<evidence type="ECO:0000256" key="1">
    <source>
        <dbReference type="ARBA" id="ARBA00008511"/>
    </source>
</evidence>
<sequence length="336" mass="37106">MTLESLLASLTAKEEQPISKSSAKSGDDVSAFLAENDAELKKLMEEFNRRVAAAEGGSSAYQPEVPSTEIVPEPGFVIKTHNQTQVGDWPAGLKVFINICHSPHVPAPPLASDEEIRRAINAEDNAAYKVPLSLSSPKADRDKTGKTCLVFDACVNTDPLNKALMDMDFKLFLIELSLEWVEEKHKLDLSREFTIPKLRSKGPLSKHIIRRTKRPVIAEVDPNQKSTPKPKATPSASITPISTTIKSNKLQKLPQPVYTIVKEPPEGETEYLVVEVSLPDIKTTKTASLDIEERQLILSIPDRYYLEAPLPSAIDTREGGAQFDRGRQVLTVTLKC</sequence>
<evidence type="ECO:0000313" key="6">
    <source>
        <dbReference type="EMBL" id="KND03214.1"/>
    </source>
</evidence>
<dbReference type="GO" id="GO:0005737">
    <property type="term" value="C:cytoplasm"/>
    <property type="evidence" value="ECO:0007669"/>
    <property type="project" value="TreeGrafter"/>
</dbReference>
<dbReference type="AlphaFoldDB" id="A0A0L0HQV5"/>
<dbReference type="EMBL" id="KQ257452">
    <property type="protein sequence ID" value="KND03214.1"/>
    <property type="molecule type" value="Genomic_DNA"/>
</dbReference>
<evidence type="ECO:0000259" key="5">
    <source>
        <dbReference type="Pfam" id="PF18201"/>
    </source>
</evidence>
<dbReference type="InterPro" id="IPR012981">
    <property type="entry name" value="PIH1_N"/>
</dbReference>
<evidence type="ECO:0000256" key="2">
    <source>
        <dbReference type="ARBA" id="ARBA00040540"/>
    </source>
</evidence>
<dbReference type="InterPro" id="IPR041442">
    <property type="entry name" value="PIH1D1/2/3_CS-like"/>
</dbReference>
<dbReference type="GO" id="GO:0006364">
    <property type="term" value="P:rRNA processing"/>
    <property type="evidence" value="ECO:0007669"/>
    <property type="project" value="TreeGrafter"/>
</dbReference>
<feature type="region of interest" description="Disordered" evidence="3">
    <location>
        <begin position="218"/>
        <end position="239"/>
    </location>
</feature>
<feature type="domain" description="PIH1 N-terminal" evidence="4">
    <location>
        <begin position="64"/>
        <end position="215"/>
    </location>
</feature>
<evidence type="ECO:0000259" key="4">
    <source>
        <dbReference type="Pfam" id="PF08190"/>
    </source>
</evidence>
<comment type="similarity">
    <text evidence="1">Belongs to the PIH1 family.</text>
</comment>
<proteinExistence type="inferred from homology"/>
<dbReference type="VEuPathDB" id="FungiDB:SPPG_02270"/>
<dbReference type="STRING" id="645134.A0A0L0HQV5"/>
<dbReference type="Pfam" id="PF18201">
    <property type="entry name" value="PIH1_CS"/>
    <property type="match status" value="1"/>
</dbReference>
<organism evidence="6 7">
    <name type="scientific">Spizellomyces punctatus (strain DAOM BR117)</name>
    <dbReference type="NCBI Taxonomy" id="645134"/>
    <lineage>
        <taxon>Eukaryota</taxon>
        <taxon>Fungi</taxon>
        <taxon>Fungi incertae sedis</taxon>
        <taxon>Chytridiomycota</taxon>
        <taxon>Chytridiomycota incertae sedis</taxon>
        <taxon>Chytridiomycetes</taxon>
        <taxon>Spizellomycetales</taxon>
        <taxon>Spizellomycetaceae</taxon>
        <taxon>Spizellomyces</taxon>
    </lineage>
</organism>
<dbReference type="Proteomes" id="UP000053201">
    <property type="component" value="Unassembled WGS sequence"/>
</dbReference>
<dbReference type="PANTHER" id="PTHR22997">
    <property type="entry name" value="PIH1 DOMAIN-CONTAINING PROTEIN 1"/>
    <property type="match status" value="1"/>
</dbReference>
<dbReference type="OrthoDB" id="5135119at2759"/>
<reference evidence="6 7" key="1">
    <citation type="submission" date="2009-08" db="EMBL/GenBank/DDBJ databases">
        <title>The Genome Sequence of Spizellomyces punctatus strain DAOM BR117.</title>
        <authorList>
            <consortium name="The Broad Institute Genome Sequencing Platform"/>
            <person name="Russ C."/>
            <person name="Cuomo C."/>
            <person name="Shea T."/>
            <person name="Young S.K."/>
            <person name="Zeng Q."/>
            <person name="Koehrsen M."/>
            <person name="Haas B."/>
            <person name="Borodovsky M."/>
            <person name="Guigo R."/>
            <person name="Alvarado L."/>
            <person name="Berlin A."/>
            <person name="Bochicchio J."/>
            <person name="Borenstein D."/>
            <person name="Chapman S."/>
            <person name="Chen Z."/>
            <person name="Engels R."/>
            <person name="Freedman E."/>
            <person name="Gellesch M."/>
            <person name="Goldberg J."/>
            <person name="Griggs A."/>
            <person name="Gujja S."/>
            <person name="Heiman D."/>
            <person name="Hepburn T."/>
            <person name="Howarth C."/>
            <person name="Jen D."/>
            <person name="Larson L."/>
            <person name="Lewis B."/>
            <person name="Mehta T."/>
            <person name="Park D."/>
            <person name="Pearson M."/>
            <person name="Roberts A."/>
            <person name="Saif S."/>
            <person name="Shenoy N."/>
            <person name="Sisk P."/>
            <person name="Stolte C."/>
            <person name="Sykes S."/>
            <person name="Thomson T."/>
            <person name="Walk T."/>
            <person name="White J."/>
            <person name="Yandava C."/>
            <person name="Burger G."/>
            <person name="Gray M.W."/>
            <person name="Holland P.W.H."/>
            <person name="King N."/>
            <person name="Lang F.B.F."/>
            <person name="Roger A.J."/>
            <person name="Ruiz-Trillo I."/>
            <person name="Lander E."/>
            <person name="Nusbaum C."/>
        </authorList>
    </citation>
    <scope>NUCLEOTIDE SEQUENCE [LARGE SCALE GENOMIC DNA]</scope>
    <source>
        <strain evidence="6 7">DAOM BR117</strain>
    </source>
</reference>
<dbReference type="InterPro" id="IPR050734">
    <property type="entry name" value="PIH1/Kintoun_subfamily"/>
</dbReference>
<dbReference type="GO" id="GO:1990904">
    <property type="term" value="C:ribonucleoprotein complex"/>
    <property type="evidence" value="ECO:0007669"/>
    <property type="project" value="TreeGrafter"/>
</dbReference>
<dbReference type="GeneID" id="27685865"/>
<dbReference type="RefSeq" id="XP_016611253.1">
    <property type="nucleotide sequence ID" value="XM_016750559.1"/>
</dbReference>
<dbReference type="eggNOG" id="KOG4356">
    <property type="taxonomic scope" value="Eukaryota"/>
</dbReference>
<evidence type="ECO:0000256" key="3">
    <source>
        <dbReference type="SAM" id="MobiDB-lite"/>
    </source>
</evidence>
<dbReference type="InParanoid" id="A0A0L0HQV5"/>
<dbReference type="GO" id="GO:0000492">
    <property type="term" value="P:box C/D snoRNP assembly"/>
    <property type="evidence" value="ECO:0007669"/>
    <property type="project" value="TreeGrafter"/>
</dbReference>
<dbReference type="OMA" id="RAMNIHQ"/>
<dbReference type="PANTHER" id="PTHR22997:SF0">
    <property type="entry name" value="PIH1 DOMAIN-CONTAINING PROTEIN 1"/>
    <property type="match status" value="1"/>
</dbReference>
<gene>
    <name evidence="6" type="ORF">SPPG_02270</name>
</gene>
<feature type="domain" description="PIH1D1/2/3 CS-like" evidence="5">
    <location>
        <begin position="270"/>
        <end position="335"/>
    </location>
</feature>
<dbReference type="GO" id="GO:0097255">
    <property type="term" value="C:R2TP complex"/>
    <property type="evidence" value="ECO:0007669"/>
    <property type="project" value="TreeGrafter"/>
</dbReference>
<dbReference type="Pfam" id="PF08190">
    <property type="entry name" value="PIH1"/>
    <property type="match status" value="1"/>
</dbReference>
<name>A0A0L0HQV5_SPIPD</name>
<keyword evidence="7" id="KW-1185">Reference proteome</keyword>
<protein>
    <recommendedName>
        <fullName evidence="2">PIH1 domain-containing protein 1</fullName>
    </recommendedName>
</protein>
<evidence type="ECO:0000313" key="7">
    <source>
        <dbReference type="Proteomes" id="UP000053201"/>
    </source>
</evidence>
<accession>A0A0L0HQV5</accession>